<dbReference type="NCBIfam" id="TIGR01614">
    <property type="entry name" value="PME_inhib"/>
    <property type="match status" value="1"/>
</dbReference>
<evidence type="ECO:0000313" key="2">
    <source>
        <dbReference type="EMBL" id="WVZ11155.1"/>
    </source>
</evidence>
<dbReference type="Proteomes" id="UP001374535">
    <property type="component" value="Chromosome 5"/>
</dbReference>
<proteinExistence type="predicted"/>
<sequence length="413" mass="46194">MSTISKDQIMDESNCSETKVLDEIKEEEEDEDLQKLLVPDEQNLPITPPSAVESNFATFFAIDFMKPAHDQYVYRHANGYTIHSFEDEGGITAVDFNVGKSDRSEMKVTGKRKKNAQHFESNTALCKISTKNDTYIADREGYIAIIMPKPADWLKVKASLVSIQEYKKLKEKSLDDCKNLSTPRETKNLMILELLCDEFGFSAGFFFTVLVLSPKHSEPEMASRKVFNQCLVLQILLMNCFVLLVQCGRPHSTEGEDLVTATCKHTLHFQVCNSSLRSVPISSKTSDLRVLAEIALNLSTAYAADTLSCVHELQSNSSVANNIYVSRCLRDCEEELSEAIENLKDSKEALANGDCDKVDTLISAAMSDAETCEDGFKDLQQSEDNYSTSPLTERNRYFSELCSNALAITKLLV</sequence>
<reference evidence="2 3" key="1">
    <citation type="journal article" date="2023" name="Life. Sci Alliance">
        <title>Evolutionary insights into 3D genome organization and epigenetic landscape of Vigna mungo.</title>
        <authorList>
            <person name="Junaid A."/>
            <person name="Singh B."/>
            <person name="Bhatia S."/>
        </authorList>
    </citation>
    <scope>NUCLEOTIDE SEQUENCE [LARGE SCALE GENOMIC DNA]</scope>
    <source>
        <strain evidence="2">Urdbean</strain>
    </source>
</reference>
<dbReference type="InterPro" id="IPR006501">
    <property type="entry name" value="Pectinesterase_inhib_dom"/>
</dbReference>
<dbReference type="InterPro" id="IPR039169">
    <property type="entry name" value="Abitram"/>
</dbReference>
<dbReference type="AlphaFoldDB" id="A0AAQ3NLJ2"/>
<organism evidence="2 3">
    <name type="scientific">Vigna mungo</name>
    <name type="common">Black gram</name>
    <name type="synonym">Phaseolus mungo</name>
    <dbReference type="NCBI Taxonomy" id="3915"/>
    <lineage>
        <taxon>Eukaryota</taxon>
        <taxon>Viridiplantae</taxon>
        <taxon>Streptophyta</taxon>
        <taxon>Embryophyta</taxon>
        <taxon>Tracheophyta</taxon>
        <taxon>Spermatophyta</taxon>
        <taxon>Magnoliopsida</taxon>
        <taxon>eudicotyledons</taxon>
        <taxon>Gunneridae</taxon>
        <taxon>Pentapetalae</taxon>
        <taxon>rosids</taxon>
        <taxon>fabids</taxon>
        <taxon>Fabales</taxon>
        <taxon>Fabaceae</taxon>
        <taxon>Papilionoideae</taxon>
        <taxon>50 kb inversion clade</taxon>
        <taxon>NPAAA clade</taxon>
        <taxon>indigoferoid/millettioid clade</taxon>
        <taxon>Phaseoleae</taxon>
        <taxon>Vigna</taxon>
    </lineage>
</organism>
<evidence type="ECO:0000259" key="1">
    <source>
        <dbReference type="SMART" id="SM00856"/>
    </source>
</evidence>
<dbReference type="Pfam" id="PF04043">
    <property type="entry name" value="PMEI"/>
    <property type="match status" value="1"/>
</dbReference>
<dbReference type="SUPFAM" id="SSF101148">
    <property type="entry name" value="Plant invertase/pectin methylesterase inhibitor"/>
    <property type="match status" value="1"/>
</dbReference>
<dbReference type="EMBL" id="CP144696">
    <property type="protein sequence ID" value="WVZ11155.1"/>
    <property type="molecule type" value="Genomic_DNA"/>
</dbReference>
<dbReference type="GO" id="GO:0005634">
    <property type="term" value="C:nucleus"/>
    <property type="evidence" value="ECO:0007669"/>
    <property type="project" value="TreeGrafter"/>
</dbReference>
<gene>
    <name evidence="2" type="ORF">V8G54_015685</name>
</gene>
<accession>A0AAQ3NLJ2</accession>
<evidence type="ECO:0000313" key="3">
    <source>
        <dbReference type="Proteomes" id="UP001374535"/>
    </source>
</evidence>
<dbReference type="Gene3D" id="1.20.140.40">
    <property type="entry name" value="Invertase/pectin methylesterase inhibitor family protein"/>
    <property type="match status" value="1"/>
</dbReference>
<dbReference type="PANTHER" id="PTHR13651:SF0">
    <property type="entry name" value="PROTEIN ABITRAM"/>
    <property type="match status" value="1"/>
</dbReference>
<dbReference type="PANTHER" id="PTHR13651">
    <property type="entry name" value="PROTEIN ABITRAM"/>
    <property type="match status" value="1"/>
</dbReference>
<dbReference type="CDD" id="cd15801">
    <property type="entry name" value="PMEI-like_1"/>
    <property type="match status" value="1"/>
</dbReference>
<dbReference type="GO" id="GO:0004857">
    <property type="term" value="F:enzyme inhibitor activity"/>
    <property type="evidence" value="ECO:0007669"/>
    <property type="project" value="InterPro"/>
</dbReference>
<name>A0AAQ3NLJ2_VIGMU</name>
<dbReference type="InterPro" id="IPR035513">
    <property type="entry name" value="Invertase/methylesterase_inhib"/>
</dbReference>
<dbReference type="SMART" id="SM00856">
    <property type="entry name" value="PMEI"/>
    <property type="match status" value="1"/>
</dbReference>
<feature type="domain" description="Pectinesterase inhibitor" evidence="1">
    <location>
        <begin position="254"/>
        <end position="408"/>
    </location>
</feature>
<protein>
    <recommendedName>
        <fullName evidence="1">Pectinesterase inhibitor domain-containing protein</fullName>
    </recommendedName>
</protein>
<dbReference type="FunFam" id="1.20.140.40:FF:000009">
    <property type="entry name" value="Invertase/pectin methylesterase inhibitor family protein"/>
    <property type="match status" value="1"/>
</dbReference>
<keyword evidence="3" id="KW-1185">Reference proteome</keyword>